<evidence type="ECO:0000256" key="8">
    <source>
        <dbReference type="PROSITE-ProRule" id="PRU01360"/>
    </source>
</evidence>
<proteinExistence type="inferred from homology"/>
<evidence type="ECO:0000256" key="6">
    <source>
        <dbReference type="ARBA" id="ARBA00023136"/>
    </source>
</evidence>
<evidence type="ECO:0000256" key="4">
    <source>
        <dbReference type="ARBA" id="ARBA00022692"/>
    </source>
</evidence>
<protein>
    <submittedName>
        <fullName evidence="14">Iron complex outermembrane receptor protein</fullName>
    </submittedName>
</protein>
<evidence type="ECO:0000256" key="2">
    <source>
        <dbReference type="ARBA" id="ARBA00022448"/>
    </source>
</evidence>
<evidence type="ECO:0000259" key="12">
    <source>
        <dbReference type="Pfam" id="PF00593"/>
    </source>
</evidence>
<dbReference type="CDD" id="cd01347">
    <property type="entry name" value="ligand_gated_channel"/>
    <property type="match status" value="1"/>
</dbReference>
<evidence type="ECO:0000256" key="5">
    <source>
        <dbReference type="ARBA" id="ARBA00023077"/>
    </source>
</evidence>
<keyword evidence="5 9" id="KW-0798">TonB box</keyword>
<keyword evidence="4 8" id="KW-0812">Transmembrane</keyword>
<keyword evidence="3 8" id="KW-1134">Transmembrane beta strand</keyword>
<dbReference type="InterPro" id="IPR036942">
    <property type="entry name" value="Beta-barrel_TonB_sf"/>
</dbReference>
<feature type="domain" description="TonB-dependent receptor plug" evidence="13">
    <location>
        <begin position="44"/>
        <end position="164"/>
    </location>
</feature>
<keyword evidence="11" id="KW-0732">Signal</keyword>
<feature type="signal peptide" evidence="11">
    <location>
        <begin position="1"/>
        <end position="21"/>
    </location>
</feature>
<dbReference type="STRING" id="584787.GCA_001247655_03305"/>
<dbReference type="InterPro" id="IPR000531">
    <property type="entry name" value="Beta-barrel_TonB"/>
</dbReference>
<dbReference type="AlphaFoldDB" id="A0A3N1NGC8"/>
<sequence length="793" mass="86378">MYRYSLLTLALASSLTFPVFADADNDQTEKIEVVGSRLALRTATDSASPVDIITGQDLAATGMTETAKALQFLAPSFNFPQSSVTDGSDAVRPANLRGMSPDHTLVLVNGKRRHGSALVHLNGTASKGSSNVDLNAIPMTAIKRIEILRDGAAAQYGSDAIAGVINIVLKDSAEGGSLEAKGGQTYAGDGQSWALGWNQGLTLLGDGFVNLSLQAEHKNRTNRAGPDSRQQYPLLTDGSPDPREQTFDRKSFQIGQGEYKNAALFVNAAKPVGDNGKLYAFGGISERENISGAFYRRALDSRNNTNIYPDGFLPQLAPKIRDQSLYGGYKFTVADWDIDSSLGYGKNRFKYYVDNSLNVDLGDDSQSHFYAGALSTSEINANLDASRFVSFFNGSDLLVAVGAAWRKNQYQIEAGEPNSYYGSGSQGFVGFNQESTVKQDRHNLGFYLELENQLTDAFYWSSAVRREDYSDFGSNTSWKLAGRYQLSDHWAVRGATNTGFRAPSVQQLYFTNVSTLFVTNPDTGQLEPQESGTFNSQSQVASALGISELKPEKSKSYSLGLVYTGDSGLSVTLDAYQIKVDNRIVLSSSLESDDAALPDSVRSLISSAGADSARFFINAVDTTTKGVDLVASQNWDLGSYGSLKGSASFGYNKTDIDSVHLPSILGGLEDELFNNVEQVRMTKSNPRSKGSLNLTHSLGDFDTTLRLSYFGTYSVGYTNETVKYDAKWVTDLAVKYHYSSQLAFTLGAQNLFDTYPERTVADQTYNGVFKYPVGNTPFGMNGGYYYLQADYKY</sequence>
<evidence type="ECO:0000256" key="10">
    <source>
        <dbReference type="SAM" id="MobiDB-lite"/>
    </source>
</evidence>
<dbReference type="GO" id="GO:0009279">
    <property type="term" value="C:cell outer membrane"/>
    <property type="evidence" value="ECO:0007669"/>
    <property type="project" value="UniProtKB-SubCell"/>
</dbReference>
<feature type="chain" id="PRO_5018170463" evidence="11">
    <location>
        <begin position="22"/>
        <end position="793"/>
    </location>
</feature>
<evidence type="ECO:0000313" key="15">
    <source>
        <dbReference type="Proteomes" id="UP000268033"/>
    </source>
</evidence>
<dbReference type="Proteomes" id="UP000268033">
    <property type="component" value="Unassembled WGS sequence"/>
</dbReference>
<dbReference type="InterPro" id="IPR012910">
    <property type="entry name" value="Plug_dom"/>
</dbReference>
<dbReference type="PANTHER" id="PTHR47234:SF3">
    <property type="entry name" value="SECRETIN_TONB SHORT N-TERMINAL DOMAIN-CONTAINING PROTEIN"/>
    <property type="match status" value="1"/>
</dbReference>
<name>A0A3N1NGC8_9GAMM</name>
<dbReference type="RefSeq" id="WP_123422658.1">
    <property type="nucleotide sequence ID" value="NZ_RJUL01000013.1"/>
</dbReference>
<evidence type="ECO:0000256" key="11">
    <source>
        <dbReference type="SAM" id="SignalP"/>
    </source>
</evidence>
<dbReference type="Gene3D" id="2.170.130.10">
    <property type="entry name" value="TonB-dependent receptor, plug domain"/>
    <property type="match status" value="1"/>
</dbReference>
<dbReference type="PANTHER" id="PTHR47234">
    <property type="match status" value="1"/>
</dbReference>
<accession>A0A3N1NGC8</accession>
<comment type="caution">
    <text evidence="14">The sequence shown here is derived from an EMBL/GenBank/DDBJ whole genome shotgun (WGS) entry which is preliminary data.</text>
</comment>
<dbReference type="Pfam" id="PF07715">
    <property type="entry name" value="Plug"/>
    <property type="match status" value="1"/>
</dbReference>
<dbReference type="PROSITE" id="PS52016">
    <property type="entry name" value="TONB_DEPENDENT_REC_3"/>
    <property type="match status" value="1"/>
</dbReference>
<evidence type="ECO:0000256" key="7">
    <source>
        <dbReference type="ARBA" id="ARBA00023237"/>
    </source>
</evidence>
<reference evidence="14 15" key="1">
    <citation type="submission" date="2018-11" db="EMBL/GenBank/DDBJ databases">
        <title>Genomic Encyclopedia of Type Strains, Phase IV (KMG-IV): sequencing the most valuable type-strain genomes for metagenomic binning, comparative biology and taxonomic classification.</title>
        <authorList>
            <person name="Goeker M."/>
        </authorList>
    </citation>
    <scope>NUCLEOTIDE SEQUENCE [LARGE SCALE GENOMIC DNA]</scope>
    <source>
        <strain evidence="14 15">DSM 21945</strain>
    </source>
</reference>
<dbReference type="Pfam" id="PF00593">
    <property type="entry name" value="TonB_dep_Rec_b-barrel"/>
    <property type="match status" value="1"/>
</dbReference>
<feature type="region of interest" description="Disordered" evidence="10">
    <location>
        <begin position="218"/>
        <end position="244"/>
    </location>
</feature>
<feature type="domain" description="TonB-dependent receptor-like beta-barrel" evidence="12">
    <location>
        <begin position="279"/>
        <end position="751"/>
    </location>
</feature>
<gene>
    <name evidence="14" type="ORF">EDC28_11350</name>
</gene>
<dbReference type="SUPFAM" id="SSF56935">
    <property type="entry name" value="Porins"/>
    <property type="match status" value="1"/>
</dbReference>
<dbReference type="EMBL" id="RJUL01000013">
    <property type="protein sequence ID" value="ROQ18934.1"/>
    <property type="molecule type" value="Genomic_DNA"/>
</dbReference>
<comment type="subcellular location">
    <subcellularLocation>
        <location evidence="1 8">Cell outer membrane</location>
        <topology evidence="1 8">Multi-pass membrane protein</topology>
    </subcellularLocation>
</comment>
<evidence type="ECO:0000256" key="1">
    <source>
        <dbReference type="ARBA" id="ARBA00004571"/>
    </source>
</evidence>
<keyword evidence="15" id="KW-1185">Reference proteome</keyword>
<evidence type="ECO:0000256" key="9">
    <source>
        <dbReference type="RuleBase" id="RU003357"/>
    </source>
</evidence>
<keyword evidence="6 8" id="KW-0472">Membrane</keyword>
<dbReference type="InterPro" id="IPR037066">
    <property type="entry name" value="Plug_dom_sf"/>
</dbReference>
<evidence type="ECO:0000256" key="3">
    <source>
        <dbReference type="ARBA" id="ARBA00022452"/>
    </source>
</evidence>
<keyword evidence="2 8" id="KW-0813">Transport</keyword>
<comment type="similarity">
    <text evidence="8 9">Belongs to the TonB-dependent receptor family.</text>
</comment>
<keyword evidence="7 8" id="KW-0998">Cell outer membrane</keyword>
<dbReference type="InterPro" id="IPR039426">
    <property type="entry name" value="TonB-dep_rcpt-like"/>
</dbReference>
<evidence type="ECO:0000259" key="13">
    <source>
        <dbReference type="Pfam" id="PF07715"/>
    </source>
</evidence>
<dbReference type="Gene3D" id="2.40.170.20">
    <property type="entry name" value="TonB-dependent receptor, beta-barrel domain"/>
    <property type="match status" value="1"/>
</dbReference>
<organism evidence="14 15">
    <name type="scientific">Gallaecimonas pentaromativorans</name>
    <dbReference type="NCBI Taxonomy" id="584787"/>
    <lineage>
        <taxon>Bacteria</taxon>
        <taxon>Pseudomonadati</taxon>
        <taxon>Pseudomonadota</taxon>
        <taxon>Gammaproteobacteria</taxon>
        <taxon>Enterobacterales</taxon>
        <taxon>Gallaecimonadaceae</taxon>
        <taxon>Gallaecimonas</taxon>
    </lineage>
</organism>
<keyword evidence="14" id="KW-0675">Receptor</keyword>
<evidence type="ECO:0000313" key="14">
    <source>
        <dbReference type="EMBL" id="ROQ18934.1"/>
    </source>
</evidence>